<dbReference type="OrthoDB" id="4732370at2"/>
<evidence type="ECO:0000313" key="7">
    <source>
        <dbReference type="Proteomes" id="UP000287527"/>
    </source>
</evidence>
<name>A0A3S3U5B7_9FLAO</name>
<organism evidence="6 7">
    <name type="scientific">Flavobacterium cerinum</name>
    <dbReference type="NCBI Taxonomy" id="2502784"/>
    <lineage>
        <taxon>Bacteria</taxon>
        <taxon>Pseudomonadati</taxon>
        <taxon>Bacteroidota</taxon>
        <taxon>Flavobacteriia</taxon>
        <taxon>Flavobacteriales</taxon>
        <taxon>Flavobacteriaceae</taxon>
        <taxon>Flavobacterium</taxon>
    </lineage>
</organism>
<keyword evidence="4 5" id="KW-0472">Membrane</keyword>
<protein>
    <submittedName>
        <fullName evidence="6">DoxX family membrane protein</fullName>
    </submittedName>
</protein>
<feature type="transmembrane region" description="Helical" evidence="5">
    <location>
        <begin position="103"/>
        <end position="124"/>
    </location>
</feature>
<dbReference type="Pfam" id="PF07681">
    <property type="entry name" value="DoxX"/>
    <property type="match status" value="1"/>
</dbReference>
<dbReference type="GO" id="GO:0016020">
    <property type="term" value="C:membrane"/>
    <property type="evidence" value="ECO:0007669"/>
    <property type="project" value="UniProtKB-SubCell"/>
</dbReference>
<dbReference type="AlphaFoldDB" id="A0A3S3U5B7"/>
<dbReference type="InterPro" id="IPR032808">
    <property type="entry name" value="DoxX"/>
</dbReference>
<sequence length="130" mass="14520">MNAYSFLIIRLAVGVSMLGHGLVRLPKLTAFSEWMIDSFRNSMLPQQIVMPFSYVLPVAEFTIGIMLILGLFIKRVGLAGGFVMVLLVFGSCLTENWEAVPSQLIHAAFFAVLIHFIRNNSFALDNLIKK</sequence>
<dbReference type="RefSeq" id="WP_128388138.1">
    <property type="nucleotide sequence ID" value="NZ_SBII01000001.1"/>
</dbReference>
<dbReference type="Proteomes" id="UP000287527">
    <property type="component" value="Unassembled WGS sequence"/>
</dbReference>
<proteinExistence type="predicted"/>
<comment type="caution">
    <text evidence="6">The sequence shown here is derived from an EMBL/GenBank/DDBJ whole genome shotgun (WGS) entry which is preliminary data.</text>
</comment>
<keyword evidence="7" id="KW-1185">Reference proteome</keyword>
<feature type="transmembrane region" description="Helical" evidence="5">
    <location>
        <begin position="7"/>
        <end position="25"/>
    </location>
</feature>
<evidence type="ECO:0000256" key="1">
    <source>
        <dbReference type="ARBA" id="ARBA00004141"/>
    </source>
</evidence>
<evidence type="ECO:0000256" key="5">
    <source>
        <dbReference type="SAM" id="Phobius"/>
    </source>
</evidence>
<feature type="transmembrane region" description="Helical" evidence="5">
    <location>
        <begin position="76"/>
        <end position="97"/>
    </location>
</feature>
<evidence type="ECO:0000313" key="6">
    <source>
        <dbReference type="EMBL" id="RWX03582.1"/>
    </source>
</evidence>
<keyword evidence="3 5" id="KW-1133">Transmembrane helix</keyword>
<gene>
    <name evidence="6" type="ORF">EPI11_01245</name>
</gene>
<reference evidence="6 7" key="1">
    <citation type="submission" date="2019-01" db="EMBL/GenBank/DDBJ databases">
        <title>Flavobacterium sp. nov.,isolated from freshwater.</title>
        <authorList>
            <person name="Zhang R."/>
            <person name="Du Z.-J."/>
        </authorList>
    </citation>
    <scope>NUCLEOTIDE SEQUENCE [LARGE SCALE GENOMIC DNA]</scope>
    <source>
        <strain evidence="6 7">1E403</strain>
    </source>
</reference>
<accession>A0A3S3U5B7</accession>
<dbReference type="EMBL" id="SBII01000001">
    <property type="protein sequence ID" value="RWX03582.1"/>
    <property type="molecule type" value="Genomic_DNA"/>
</dbReference>
<comment type="subcellular location">
    <subcellularLocation>
        <location evidence="1">Membrane</location>
        <topology evidence="1">Multi-pass membrane protein</topology>
    </subcellularLocation>
</comment>
<evidence type="ECO:0000256" key="3">
    <source>
        <dbReference type="ARBA" id="ARBA00022989"/>
    </source>
</evidence>
<feature type="transmembrane region" description="Helical" evidence="5">
    <location>
        <begin position="48"/>
        <end position="69"/>
    </location>
</feature>
<evidence type="ECO:0000256" key="2">
    <source>
        <dbReference type="ARBA" id="ARBA00022692"/>
    </source>
</evidence>
<evidence type="ECO:0000256" key="4">
    <source>
        <dbReference type="ARBA" id="ARBA00023136"/>
    </source>
</evidence>
<keyword evidence="2 5" id="KW-0812">Transmembrane</keyword>